<dbReference type="InterPro" id="IPR004360">
    <property type="entry name" value="Glyas_Fos-R_dOase_dom"/>
</dbReference>
<evidence type="ECO:0000313" key="3">
    <source>
        <dbReference type="EMBL" id="BDW84873.1"/>
    </source>
</evidence>
<feature type="domain" description="VOC" evidence="2">
    <location>
        <begin position="151"/>
        <end position="268"/>
    </location>
</feature>
<name>A0AA48H8I8_9RHOB</name>
<gene>
    <name evidence="3" type="ORF">MACH21_10500</name>
</gene>
<sequence length="309" mass="34585">MRIIGPDELIFGVDNIEACRAFLSDYGLSESAPDCFEALDRTAVILRDRNDPALPPPLPTATRLRETIWGVEDQATLDAIAAELSKDREVTVDADGRLHTVDDGGFRIGFQVTRRIVLDLPPERINSPGAAPGRAPNEIGANEDAPARPRTLSHIVFFVPDMDRMANFYIDRLGFVVTDKFTNTGPFLRPQANDDHHVLFMIQTPEYMQGLEHLAFHMQGPTELMLAGSRMVKKGYESFWGPGRHKFGSNWFWYFNSPLGTHVEYDADMDKHDGDWTLREVPMSKEAAQMFLFENVAKWAPGGPPPGKG</sequence>
<organism evidence="3 4">
    <name type="scientific">Roseicyclus marinus</name>
    <dbReference type="NCBI Taxonomy" id="2161673"/>
    <lineage>
        <taxon>Bacteria</taxon>
        <taxon>Pseudomonadati</taxon>
        <taxon>Pseudomonadota</taxon>
        <taxon>Alphaproteobacteria</taxon>
        <taxon>Rhodobacterales</taxon>
        <taxon>Roseobacteraceae</taxon>
        <taxon>Roseicyclus</taxon>
    </lineage>
</organism>
<evidence type="ECO:0000256" key="1">
    <source>
        <dbReference type="SAM" id="MobiDB-lite"/>
    </source>
</evidence>
<evidence type="ECO:0000313" key="4">
    <source>
        <dbReference type="Proteomes" id="UP001337723"/>
    </source>
</evidence>
<evidence type="ECO:0000259" key="2">
    <source>
        <dbReference type="PROSITE" id="PS51819"/>
    </source>
</evidence>
<dbReference type="KEGG" id="rmai:MACH21_10500"/>
<dbReference type="EMBL" id="AP027266">
    <property type="protein sequence ID" value="BDW84873.1"/>
    <property type="molecule type" value="Genomic_DNA"/>
</dbReference>
<feature type="region of interest" description="Disordered" evidence="1">
    <location>
        <begin position="123"/>
        <end position="146"/>
    </location>
</feature>
<dbReference type="SUPFAM" id="SSF54593">
    <property type="entry name" value="Glyoxalase/Bleomycin resistance protein/Dihydroxybiphenyl dioxygenase"/>
    <property type="match status" value="2"/>
</dbReference>
<dbReference type="PROSITE" id="PS51819">
    <property type="entry name" value="VOC"/>
    <property type="match status" value="1"/>
</dbReference>
<keyword evidence="4" id="KW-1185">Reference proteome</keyword>
<reference evidence="3 4" key="1">
    <citation type="submission" date="2023-01" db="EMBL/GenBank/DDBJ databases">
        <title>Complete genome sequence of Roseicyclus marinus strain Dej080120_10.</title>
        <authorList>
            <person name="Ueki S."/>
            <person name="Maruyama F."/>
        </authorList>
    </citation>
    <scope>NUCLEOTIDE SEQUENCE [LARGE SCALE GENOMIC DNA]</scope>
    <source>
        <strain evidence="3 4">Dej080120_10</strain>
    </source>
</reference>
<dbReference type="Proteomes" id="UP001337723">
    <property type="component" value="Chromosome"/>
</dbReference>
<protein>
    <submittedName>
        <fullName evidence="3">Glyoxalase</fullName>
    </submittedName>
</protein>
<dbReference type="InterPro" id="IPR029068">
    <property type="entry name" value="Glyas_Bleomycin-R_OHBP_Dase"/>
</dbReference>
<dbReference type="RefSeq" id="WP_338275112.1">
    <property type="nucleotide sequence ID" value="NZ_AP027266.1"/>
</dbReference>
<dbReference type="InterPro" id="IPR037523">
    <property type="entry name" value="VOC_core"/>
</dbReference>
<dbReference type="Pfam" id="PF00903">
    <property type="entry name" value="Glyoxalase"/>
    <property type="match status" value="1"/>
</dbReference>
<dbReference type="Gene3D" id="3.10.180.10">
    <property type="entry name" value="2,3-Dihydroxybiphenyl 1,2-Dioxygenase, domain 1"/>
    <property type="match status" value="1"/>
</dbReference>
<accession>A0AA48H8I8</accession>
<dbReference type="AlphaFoldDB" id="A0AA48H8I8"/>
<proteinExistence type="predicted"/>